<protein>
    <recommendedName>
        <fullName evidence="3">Alpha/beta hydrolase</fullName>
    </recommendedName>
</protein>
<dbReference type="Gene3D" id="3.40.50.1820">
    <property type="entry name" value="alpha/beta hydrolase"/>
    <property type="match status" value="1"/>
</dbReference>
<gene>
    <name evidence="1" type="ORF">CTEN210_00123</name>
</gene>
<proteinExistence type="predicted"/>
<keyword evidence="2" id="KW-1185">Reference proteome</keyword>
<dbReference type="SUPFAM" id="SSF53474">
    <property type="entry name" value="alpha/beta-Hydrolases"/>
    <property type="match status" value="1"/>
</dbReference>
<comment type="caution">
    <text evidence="1">The sequence shown here is derived from an EMBL/GenBank/DDBJ whole genome shotgun (WGS) entry which is preliminary data.</text>
</comment>
<dbReference type="Pfam" id="PF05990">
    <property type="entry name" value="DUF900"/>
    <property type="match status" value="1"/>
</dbReference>
<dbReference type="EMBL" id="BLLK01000013">
    <property type="protein sequence ID" value="GFH43650.1"/>
    <property type="molecule type" value="Genomic_DNA"/>
</dbReference>
<sequence length="373" mass="41458">MFFKNCIEEFTAPKAKAVDSTVEEVETVTQLPRELPFFGASIDRATPVPQNLSFPGMIVTSIDYDERPQTGRPKRITFSGSTPGGSGDGARIKAIFVKNVKNIGGDTYEGDQMSADEALAYFTEKHAGATPLFFIHGYNNEPQDTLHAVNKAQAKMGVNHVIIPIIWPCHNSLAGELYHLDRGDNAPEAAEELALAFGATLQTTSKFAKKNLLCHSMGNYILRKAAGKIQNLKFDNIFLVAADLRHNLFDEDFINRSSNPANKEGLHILRLLKQKNGQPVGKIYVVHNWEDYALGFSTGIGGNWVNRMGQAGVGTYDKWFGGWGDNVNLLHPEIRHHTENFNAGARLNGVSDYKSHSYQWMDFMINYYKSKLG</sequence>
<dbReference type="InterPro" id="IPR029058">
    <property type="entry name" value="AB_hydrolase_fold"/>
</dbReference>
<dbReference type="InterPro" id="IPR010297">
    <property type="entry name" value="DUF900_hydrolase"/>
</dbReference>
<accession>A0AAD3CFE5</accession>
<organism evidence="1 2">
    <name type="scientific">Chaetoceros tenuissimus</name>
    <dbReference type="NCBI Taxonomy" id="426638"/>
    <lineage>
        <taxon>Eukaryota</taxon>
        <taxon>Sar</taxon>
        <taxon>Stramenopiles</taxon>
        <taxon>Ochrophyta</taxon>
        <taxon>Bacillariophyta</taxon>
        <taxon>Coscinodiscophyceae</taxon>
        <taxon>Chaetocerotophycidae</taxon>
        <taxon>Chaetocerotales</taxon>
        <taxon>Chaetocerotaceae</taxon>
        <taxon>Chaetoceros</taxon>
    </lineage>
</organism>
<name>A0AAD3CFE5_9STRA</name>
<evidence type="ECO:0008006" key="3">
    <source>
        <dbReference type="Google" id="ProtNLM"/>
    </source>
</evidence>
<evidence type="ECO:0000313" key="2">
    <source>
        <dbReference type="Proteomes" id="UP001054902"/>
    </source>
</evidence>
<dbReference type="Proteomes" id="UP001054902">
    <property type="component" value="Unassembled WGS sequence"/>
</dbReference>
<evidence type="ECO:0000313" key="1">
    <source>
        <dbReference type="EMBL" id="GFH43650.1"/>
    </source>
</evidence>
<dbReference type="AlphaFoldDB" id="A0AAD3CFE5"/>
<reference evidence="1 2" key="1">
    <citation type="journal article" date="2021" name="Sci. Rep.">
        <title>The genome of the diatom Chaetoceros tenuissimus carries an ancient integrated fragment of an extant virus.</title>
        <authorList>
            <person name="Hongo Y."/>
            <person name="Kimura K."/>
            <person name="Takaki Y."/>
            <person name="Yoshida Y."/>
            <person name="Baba S."/>
            <person name="Kobayashi G."/>
            <person name="Nagasaki K."/>
            <person name="Hano T."/>
            <person name="Tomaru Y."/>
        </authorList>
    </citation>
    <scope>NUCLEOTIDE SEQUENCE [LARGE SCALE GENOMIC DNA]</scope>
    <source>
        <strain evidence="1 2">NIES-3715</strain>
    </source>
</reference>